<comment type="similarity">
    <text evidence="1">Belongs to the protein kinase superfamily. STE Ser/Thr protein kinase family. STE20 subfamily.</text>
</comment>
<dbReference type="Proteomes" id="UP000274756">
    <property type="component" value="Unassembled WGS sequence"/>
</dbReference>
<reference evidence="12 14" key="2">
    <citation type="submission" date="2018-11" db="EMBL/GenBank/DDBJ databases">
        <authorList>
            <consortium name="Pathogen Informatics"/>
        </authorList>
    </citation>
    <scope>NUCLEOTIDE SEQUENCE [LARGE SCALE GENOMIC DNA]</scope>
</reference>
<evidence type="ECO:0000256" key="7">
    <source>
        <dbReference type="ARBA" id="ARBA00022840"/>
    </source>
</evidence>
<dbReference type="PANTHER" id="PTHR47096">
    <property type="entry name" value="MISSHAPEN LIKE KINASE 1"/>
    <property type="match status" value="1"/>
</dbReference>
<dbReference type="InterPro" id="IPR011009">
    <property type="entry name" value="Kinase-like_dom_sf"/>
</dbReference>
<dbReference type="Pfam" id="PF00069">
    <property type="entry name" value="Pkinase"/>
    <property type="match status" value="1"/>
</dbReference>
<keyword evidence="7 8" id="KW-0067">ATP-binding</keyword>
<sequence length="1159" mass="128909">MMIFINNLQDPAGIFELIEVVGNGTYGQVYKGRHVKTSQLAAIKIMNINEDEEEEIKMEINMLKKYSHHRNIATYYGAFIKKLPSSTGKLDQLWLVMEFCGSGSVTDLVKTSKTTSLKEDWIAYICREILRGLYHLHQNKVIHRDIKGQNVLLTDSGEVKLVDFGVSAQLDRTVGRRNTFIGTPYWMAPEVIACDENPDATYDSRSDLWSLGITSLEMAEGHPPLVDMHPMRALFLIPRNAPPRLKRSKKWSKKFESFIETVLVKDYHQRPYTDQLLRHPFIRDQPPERQTRNAIKDYQDRHRRIANKKDETEYEYSGSDDEENQGQSVKIPDLAAELNMQSGHDSTLRKGFQRLQENNKNLLEHSSPNGQAFRTRMGVGSAIGPTASQHQAPHQQQKHPSVSQDYLRPAYGKTSGDSPRDLVKMRQHIDPRVVLNNPLGHQRQHVEQGRRAQRPLSHHQTRGISPHHSNNIPAQNHPAAPHLADLANYERKRRSEKEIARAAAERRDRSAVSRDAAVRDIDALRIPPHIARVSASIAAPPPTRKMSEPLLNGRLDSQDLDILANELTRMGRHQQQNGSCSPPPPAPPPRDTSIMIVGDEGASTHDGTLLASETVRLPHHDSAIEEGTLRGPNKPLPPTPTDQSPISEMPGNDGTLLAIQVSTEFSTSVLAQRSNSDSSNRFRQMQMVKASSLPDQPASATEIIIGCDDGSNSEGSGSSAEGSPFDARKNAIRSSATALSGSRCSVLPDLLPKTSSAERAILPSFTKESSSASIESQSVEEYPSNLNSIPRNQIPLAARDREKSFVGYFGAGMSGGGTVNRPGRAQDSNQVQVNVNPNPAGNSSTTHTDGDAPEIRKYKKKFSGDILCAALWGVNLLIGTDSGLMLLDRSGQGKVYQLITRRRFEQMTVLEGQNILVTISGRKRRIRLEKRNGWVNVGDLQGSVHFKIVRYERIKFLVVGLESSIEIYAWAPKPYHKFMAFKAFSQLTHLPLIVDLTVEENARLKVLYGSREGFHAIDLDSGSIDDIYTPPNTETPVVPHCIVILPNSNGMQLLLCYNNEGVYVSTYGKATKNVFLQWGETPSSVAYISTGQIMGWGNKAIEIRSVNTGHLDGVFMHKKAQKLKFLCERNDKVFFSSAKGGGACQIYFMTLNKPGISNW</sequence>
<gene>
    <name evidence="12" type="ORF">DME_LOCUS1534</name>
</gene>
<dbReference type="OrthoDB" id="8957712at2759"/>
<feature type="compositionally biased region" description="Basic and acidic residues" evidence="9">
    <location>
        <begin position="281"/>
        <end position="300"/>
    </location>
</feature>
<dbReference type="SMART" id="SM00036">
    <property type="entry name" value="CNH"/>
    <property type="match status" value="1"/>
</dbReference>
<dbReference type="GO" id="GO:0005829">
    <property type="term" value="C:cytosol"/>
    <property type="evidence" value="ECO:0007669"/>
    <property type="project" value="TreeGrafter"/>
</dbReference>
<evidence type="ECO:0000256" key="6">
    <source>
        <dbReference type="ARBA" id="ARBA00022777"/>
    </source>
</evidence>
<evidence type="ECO:0000256" key="4">
    <source>
        <dbReference type="ARBA" id="ARBA00022679"/>
    </source>
</evidence>
<protein>
    <recommendedName>
        <fullName evidence="2">non-specific serine/threonine protein kinase</fullName>
        <ecNumber evidence="2">2.7.11.1</ecNumber>
    </recommendedName>
</protein>
<evidence type="ECO:0000313" key="13">
    <source>
        <dbReference type="Proteomes" id="UP000038040"/>
    </source>
</evidence>
<dbReference type="FunFam" id="1.10.510.10:FF:000003">
    <property type="entry name" value="TRAF2 and NCK-interacting protein kinase isoform 4"/>
    <property type="match status" value="1"/>
</dbReference>
<feature type="region of interest" description="Disordered" evidence="9">
    <location>
        <begin position="440"/>
        <end position="479"/>
    </location>
</feature>
<dbReference type="InterPro" id="IPR017441">
    <property type="entry name" value="Protein_kinase_ATP_BS"/>
</dbReference>
<feature type="domain" description="CNH" evidence="11">
    <location>
        <begin position="863"/>
        <end position="1133"/>
    </location>
</feature>
<name>A0A0N4UHD2_DRAME</name>
<dbReference type="STRING" id="318479.A0A0N4UHD2"/>
<evidence type="ECO:0000256" key="1">
    <source>
        <dbReference type="ARBA" id="ARBA00008874"/>
    </source>
</evidence>
<feature type="region of interest" description="Disordered" evidence="9">
    <location>
        <begin position="571"/>
        <end position="605"/>
    </location>
</feature>
<dbReference type="FunFam" id="3.30.200.20:FF:000259">
    <property type="entry name" value="Mitogen-activated protein kinase kinase kinase kinase 4"/>
    <property type="match status" value="1"/>
</dbReference>
<evidence type="ECO:0000256" key="3">
    <source>
        <dbReference type="ARBA" id="ARBA00022527"/>
    </source>
</evidence>
<keyword evidence="6" id="KW-0418">Kinase</keyword>
<dbReference type="GO" id="GO:0004674">
    <property type="term" value="F:protein serine/threonine kinase activity"/>
    <property type="evidence" value="ECO:0007669"/>
    <property type="project" value="UniProtKB-KW"/>
</dbReference>
<feature type="region of interest" description="Disordered" evidence="9">
    <location>
        <begin position="278"/>
        <end position="328"/>
    </location>
</feature>
<dbReference type="InterPro" id="IPR001180">
    <property type="entry name" value="CNH_dom"/>
</dbReference>
<feature type="domain" description="Protein kinase" evidence="10">
    <location>
        <begin position="15"/>
        <end position="282"/>
    </location>
</feature>
<feature type="compositionally biased region" description="Low complexity" evidence="9">
    <location>
        <begin position="387"/>
        <end position="401"/>
    </location>
</feature>
<feature type="region of interest" description="Disordered" evidence="9">
    <location>
        <begin position="381"/>
        <end position="421"/>
    </location>
</feature>
<dbReference type="PROSITE" id="PS50011">
    <property type="entry name" value="PROTEIN_KINASE_DOM"/>
    <property type="match status" value="1"/>
</dbReference>
<proteinExistence type="inferred from homology"/>
<dbReference type="SUPFAM" id="SSF56112">
    <property type="entry name" value="Protein kinase-like (PK-like)"/>
    <property type="match status" value="1"/>
</dbReference>
<feature type="compositionally biased region" description="Pro residues" evidence="9">
    <location>
        <begin position="581"/>
        <end position="590"/>
    </location>
</feature>
<dbReference type="EMBL" id="UYYG01000024">
    <property type="protein sequence ID" value="VDN51561.1"/>
    <property type="molecule type" value="Genomic_DNA"/>
</dbReference>
<keyword evidence="4" id="KW-0808">Transferase</keyword>
<evidence type="ECO:0000259" key="11">
    <source>
        <dbReference type="PROSITE" id="PS50219"/>
    </source>
</evidence>
<dbReference type="Gene3D" id="1.10.510.10">
    <property type="entry name" value="Transferase(Phosphotransferase) domain 1"/>
    <property type="match status" value="1"/>
</dbReference>
<dbReference type="PROSITE" id="PS00107">
    <property type="entry name" value="PROTEIN_KINASE_ATP"/>
    <property type="match status" value="1"/>
</dbReference>
<dbReference type="PROSITE" id="PS50219">
    <property type="entry name" value="CNH"/>
    <property type="match status" value="1"/>
</dbReference>
<feature type="compositionally biased region" description="Low complexity" evidence="9">
    <location>
        <begin position="710"/>
        <end position="723"/>
    </location>
</feature>
<dbReference type="Proteomes" id="UP000038040">
    <property type="component" value="Unplaced"/>
</dbReference>
<evidence type="ECO:0000256" key="9">
    <source>
        <dbReference type="SAM" id="MobiDB-lite"/>
    </source>
</evidence>
<dbReference type="AlphaFoldDB" id="A0A0N4UHD2"/>
<reference evidence="15" key="1">
    <citation type="submission" date="2017-02" db="UniProtKB">
        <authorList>
            <consortium name="WormBaseParasite"/>
        </authorList>
    </citation>
    <scope>IDENTIFICATION</scope>
</reference>
<accession>A0A0N4UHD2</accession>
<dbReference type="CDD" id="cd06608">
    <property type="entry name" value="STKc_myosinIII_N_like"/>
    <property type="match status" value="1"/>
</dbReference>
<evidence type="ECO:0000256" key="8">
    <source>
        <dbReference type="PROSITE-ProRule" id="PRU10141"/>
    </source>
</evidence>
<evidence type="ECO:0000313" key="15">
    <source>
        <dbReference type="WBParaSite" id="DME_0000695501-mRNA-1"/>
    </source>
</evidence>
<feature type="compositionally biased region" description="Basic residues" evidence="9">
    <location>
        <begin position="451"/>
        <end position="461"/>
    </location>
</feature>
<dbReference type="PANTHER" id="PTHR47096:SF1">
    <property type="entry name" value="MISSHAPEN LIKE KINASE 1"/>
    <property type="match status" value="1"/>
</dbReference>
<feature type="compositionally biased region" description="Acidic residues" evidence="9">
    <location>
        <begin position="312"/>
        <end position="324"/>
    </location>
</feature>
<dbReference type="InterPro" id="IPR000719">
    <property type="entry name" value="Prot_kinase_dom"/>
</dbReference>
<evidence type="ECO:0000256" key="2">
    <source>
        <dbReference type="ARBA" id="ARBA00012513"/>
    </source>
</evidence>
<keyword evidence="14" id="KW-1185">Reference proteome</keyword>
<dbReference type="PROSITE" id="PS00108">
    <property type="entry name" value="PROTEIN_KINASE_ST"/>
    <property type="match status" value="1"/>
</dbReference>
<dbReference type="GO" id="GO:0005524">
    <property type="term" value="F:ATP binding"/>
    <property type="evidence" value="ECO:0007669"/>
    <property type="project" value="UniProtKB-UniRule"/>
</dbReference>
<feature type="region of interest" description="Disordered" evidence="9">
    <location>
        <begin position="624"/>
        <end position="652"/>
    </location>
</feature>
<evidence type="ECO:0000313" key="12">
    <source>
        <dbReference type="EMBL" id="VDN51561.1"/>
    </source>
</evidence>
<dbReference type="WBParaSite" id="DME_0000695501-mRNA-1">
    <property type="protein sequence ID" value="DME_0000695501-mRNA-1"/>
    <property type="gene ID" value="DME_0000695501"/>
</dbReference>
<evidence type="ECO:0000259" key="10">
    <source>
        <dbReference type="PROSITE" id="PS50011"/>
    </source>
</evidence>
<evidence type="ECO:0000313" key="14">
    <source>
        <dbReference type="Proteomes" id="UP000274756"/>
    </source>
</evidence>
<dbReference type="SMART" id="SM00220">
    <property type="entry name" value="S_TKc"/>
    <property type="match status" value="1"/>
</dbReference>
<dbReference type="InterPro" id="IPR008271">
    <property type="entry name" value="Ser/Thr_kinase_AS"/>
</dbReference>
<feature type="region of interest" description="Disordered" evidence="9">
    <location>
        <begin position="707"/>
        <end position="727"/>
    </location>
</feature>
<dbReference type="Gene3D" id="3.30.200.20">
    <property type="entry name" value="Phosphorylase Kinase, domain 1"/>
    <property type="match status" value="1"/>
</dbReference>
<dbReference type="EC" id="2.7.11.1" evidence="2"/>
<evidence type="ECO:0000256" key="5">
    <source>
        <dbReference type="ARBA" id="ARBA00022741"/>
    </source>
</evidence>
<keyword evidence="3" id="KW-0723">Serine/threonine-protein kinase</keyword>
<organism evidence="13 15">
    <name type="scientific">Dracunculus medinensis</name>
    <name type="common">Guinea worm</name>
    <dbReference type="NCBI Taxonomy" id="318479"/>
    <lineage>
        <taxon>Eukaryota</taxon>
        <taxon>Metazoa</taxon>
        <taxon>Ecdysozoa</taxon>
        <taxon>Nematoda</taxon>
        <taxon>Chromadorea</taxon>
        <taxon>Rhabditida</taxon>
        <taxon>Spirurina</taxon>
        <taxon>Dracunculoidea</taxon>
        <taxon>Dracunculidae</taxon>
        <taxon>Dracunculus</taxon>
    </lineage>
</organism>
<keyword evidence="5 8" id="KW-0547">Nucleotide-binding</keyword>
<dbReference type="InterPro" id="IPR051700">
    <property type="entry name" value="STE20_Ser-Thr_kinase"/>
</dbReference>
<feature type="binding site" evidence="8">
    <location>
        <position position="44"/>
    </location>
    <ligand>
        <name>ATP</name>
        <dbReference type="ChEBI" id="CHEBI:30616"/>
    </ligand>
</feature>
<dbReference type="Pfam" id="PF00780">
    <property type="entry name" value="CNH"/>
    <property type="match status" value="1"/>
</dbReference>